<dbReference type="InterPro" id="IPR041588">
    <property type="entry name" value="Integrase_H2C2"/>
</dbReference>
<dbReference type="EMBL" id="NEVH01013549">
    <property type="protein sequence ID" value="PNF28819.1"/>
    <property type="molecule type" value="Genomic_DNA"/>
</dbReference>
<dbReference type="Pfam" id="PF00665">
    <property type="entry name" value="rve"/>
    <property type="match status" value="1"/>
</dbReference>
<dbReference type="PROSITE" id="PS50994">
    <property type="entry name" value="INTEGRASE"/>
    <property type="match status" value="1"/>
</dbReference>
<dbReference type="PANTHER" id="PTHR37984">
    <property type="entry name" value="PROTEIN CBG26694"/>
    <property type="match status" value="1"/>
</dbReference>
<dbReference type="Gene3D" id="3.30.420.10">
    <property type="entry name" value="Ribonuclease H-like superfamily/Ribonuclease H"/>
    <property type="match status" value="1"/>
</dbReference>
<dbReference type="FunFam" id="1.10.340.70:FF:000001">
    <property type="entry name" value="Retrovirus-related Pol polyprotein from transposon gypsy-like Protein"/>
    <property type="match status" value="1"/>
</dbReference>
<dbReference type="InterPro" id="IPR050951">
    <property type="entry name" value="Retrovirus_Pol_polyprotein"/>
</dbReference>
<dbReference type="GO" id="GO:0003676">
    <property type="term" value="F:nucleic acid binding"/>
    <property type="evidence" value="ECO:0007669"/>
    <property type="project" value="InterPro"/>
</dbReference>
<dbReference type="InParanoid" id="A0A2J7QJS0"/>
<dbReference type="OrthoDB" id="8052391at2759"/>
<evidence type="ECO:0000313" key="3">
    <source>
        <dbReference type="EMBL" id="PNF28819.1"/>
    </source>
</evidence>
<organism evidence="3 4">
    <name type="scientific">Cryptotermes secundus</name>
    <dbReference type="NCBI Taxonomy" id="105785"/>
    <lineage>
        <taxon>Eukaryota</taxon>
        <taxon>Metazoa</taxon>
        <taxon>Ecdysozoa</taxon>
        <taxon>Arthropoda</taxon>
        <taxon>Hexapoda</taxon>
        <taxon>Insecta</taxon>
        <taxon>Pterygota</taxon>
        <taxon>Neoptera</taxon>
        <taxon>Polyneoptera</taxon>
        <taxon>Dictyoptera</taxon>
        <taxon>Blattodea</taxon>
        <taxon>Blattoidea</taxon>
        <taxon>Termitoidae</taxon>
        <taxon>Kalotermitidae</taxon>
        <taxon>Cryptotermitinae</taxon>
        <taxon>Cryptotermes</taxon>
    </lineage>
</organism>
<dbReference type="SUPFAM" id="SSF53098">
    <property type="entry name" value="Ribonuclease H-like"/>
    <property type="match status" value="1"/>
</dbReference>
<evidence type="ECO:0000313" key="4">
    <source>
        <dbReference type="Proteomes" id="UP000235965"/>
    </source>
</evidence>
<gene>
    <name evidence="3" type="ORF">B7P43_G04432</name>
</gene>
<evidence type="ECO:0000259" key="2">
    <source>
        <dbReference type="PROSITE" id="PS50994"/>
    </source>
</evidence>
<accession>A0A2J7QJS0</accession>
<keyword evidence="4" id="KW-1185">Reference proteome</keyword>
<proteinExistence type="predicted"/>
<reference evidence="3 4" key="1">
    <citation type="submission" date="2017-12" db="EMBL/GenBank/DDBJ databases">
        <title>Hemimetabolous genomes reveal molecular basis of termite eusociality.</title>
        <authorList>
            <person name="Harrison M.C."/>
            <person name="Jongepier E."/>
            <person name="Robertson H.M."/>
            <person name="Arning N."/>
            <person name="Bitard-Feildel T."/>
            <person name="Chao H."/>
            <person name="Childers C.P."/>
            <person name="Dinh H."/>
            <person name="Doddapaneni H."/>
            <person name="Dugan S."/>
            <person name="Gowin J."/>
            <person name="Greiner C."/>
            <person name="Han Y."/>
            <person name="Hu H."/>
            <person name="Hughes D.S.T."/>
            <person name="Huylmans A.-K."/>
            <person name="Kemena C."/>
            <person name="Kremer L.P.M."/>
            <person name="Lee S.L."/>
            <person name="Lopez-Ezquerra A."/>
            <person name="Mallet L."/>
            <person name="Monroy-Kuhn J.M."/>
            <person name="Moser A."/>
            <person name="Murali S.C."/>
            <person name="Muzny D.M."/>
            <person name="Otani S."/>
            <person name="Piulachs M.-D."/>
            <person name="Poelchau M."/>
            <person name="Qu J."/>
            <person name="Schaub F."/>
            <person name="Wada-Katsumata A."/>
            <person name="Worley K.C."/>
            <person name="Xie Q."/>
            <person name="Ylla G."/>
            <person name="Poulsen M."/>
            <person name="Gibbs R.A."/>
            <person name="Schal C."/>
            <person name="Richards S."/>
            <person name="Belles X."/>
            <person name="Korb J."/>
            <person name="Bornberg-Bauer E."/>
        </authorList>
    </citation>
    <scope>NUCLEOTIDE SEQUENCE [LARGE SCALE GENOMIC DNA]</scope>
    <source>
        <tissue evidence="3">Whole body</tissue>
    </source>
</reference>
<dbReference type="InterPro" id="IPR036397">
    <property type="entry name" value="RNaseH_sf"/>
</dbReference>
<evidence type="ECO:0000256" key="1">
    <source>
        <dbReference type="ARBA" id="ARBA00012493"/>
    </source>
</evidence>
<dbReference type="Gene3D" id="1.10.340.70">
    <property type="match status" value="1"/>
</dbReference>
<sequence length="273" mass="32027">MNILKHQLLYFAAYFHVICPYSDPDIGPILQELENGEQPKWQDIADRSPKYKSYWAQWKSLAVRNGVLERDWESTNRRHQVAQIIIPRSRVKDVLSKLHSGRSEGHFSVNKTLNKVQQIFYWLQARTYIEKWCRQCDTCASNRGPRTRNCGQMHQYVGAPFERVATDIAEPFSRSDQGNRYLLITMDYFTKWPEVYAILNQEASTIAEVLVANFFCRFGILRELHSDQGRNFESHLLQEVLQHLGVSKTRTTPLHPQWDGMVEHYVKTTEEHL</sequence>
<dbReference type="InterPro" id="IPR001584">
    <property type="entry name" value="Integrase_cat-core"/>
</dbReference>
<dbReference type="EC" id="2.7.7.49" evidence="1"/>
<dbReference type="Pfam" id="PF17921">
    <property type="entry name" value="Integrase_H2C2"/>
    <property type="match status" value="1"/>
</dbReference>
<protein>
    <recommendedName>
        <fullName evidence="1">RNA-directed DNA polymerase</fullName>
        <ecNumber evidence="1">2.7.7.49</ecNumber>
    </recommendedName>
</protein>
<comment type="caution">
    <text evidence="3">The sequence shown here is derived from an EMBL/GenBank/DDBJ whole genome shotgun (WGS) entry which is preliminary data.</text>
</comment>
<feature type="domain" description="Integrase catalytic" evidence="2">
    <location>
        <begin position="156"/>
        <end position="273"/>
    </location>
</feature>
<dbReference type="STRING" id="105785.A0A2J7QJS0"/>
<dbReference type="GO" id="GO:0015074">
    <property type="term" value="P:DNA integration"/>
    <property type="evidence" value="ECO:0007669"/>
    <property type="project" value="InterPro"/>
</dbReference>
<name>A0A2J7QJS0_9NEOP</name>
<dbReference type="PANTHER" id="PTHR37984:SF15">
    <property type="entry name" value="INTEGRASE CATALYTIC DOMAIN-CONTAINING PROTEIN"/>
    <property type="match status" value="1"/>
</dbReference>
<dbReference type="Proteomes" id="UP000235965">
    <property type="component" value="Unassembled WGS sequence"/>
</dbReference>
<dbReference type="AlphaFoldDB" id="A0A2J7QJS0"/>
<dbReference type="GO" id="GO:0003964">
    <property type="term" value="F:RNA-directed DNA polymerase activity"/>
    <property type="evidence" value="ECO:0007669"/>
    <property type="project" value="UniProtKB-EC"/>
</dbReference>
<dbReference type="InterPro" id="IPR012337">
    <property type="entry name" value="RNaseH-like_sf"/>
</dbReference>